<dbReference type="EMBL" id="QUSZ01004399">
    <property type="protein sequence ID" value="RHY14466.1"/>
    <property type="molecule type" value="Genomic_DNA"/>
</dbReference>
<dbReference type="GO" id="GO:0005797">
    <property type="term" value="C:Golgi medial cisterna"/>
    <property type="evidence" value="ECO:0007669"/>
    <property type="project" value="TreeGrafter"/>
</dbReference>
<evidence type="ECO:0000256" key="4">
    <source>
        <dbReference type="ARBA" id="ARBA00022692"/>
    </source>
</evidence>
<dbReference type="InterPro" id="IPR023601">
    <property type="entry name" value="Golgi_SNAP_su1"/>
</dbReference>
<feature type="transmembrane region" description="Helical" evidence="9">
    <location>
        <begin position="254"/>
        <end position="272"/>
    </location>
</feature>
<comment type="caution">
    <text evidence="10">The sequence shown here is derived from an EMBL/GenBank/DDBJ whole genome shotgun (WGS) entry which is preliminary data.</text>
</comment>
<keyword evidence="6 9" id="KW-1133">Transmembrane helix</keyword>
<evidence type="ECO:0000256" key="1">
    <source>
        <dbReference type="ARBA" id="ARBA00004409"/>
    </source>
</evidence>
<keyword evidence="4 9" id="KW-0812">Transmembrane</keyword>
<dbReference type="GO" id="GO:0005801">
    <property type="term" value="C:cis-Golgi network"/>
    <property type="evidence" value="ECO:0007669"/>
    <property type="project" value="InterPro"/>
</dbReference>
<evidence type="ECO:0000256" key="5">
    <source>
        <dbReference type="ARBA" id="ARBA00022927"/>
    </source>
</evidence>
<accession>A0A397B888</accession>
<keyword evidence="3" id="KW-0813">Transport</keyword>
<dbReference type="GO" id="GO:0006906">
    <property type="term" value="P:vesicle fusion"/>
    <property type="evidence" value="ECO:0007669"/>
    <property type="project" value="TreeGrafter"/>
</dbReference>
<reference evidence="10 11" key="1">
    <citation type="submission" date="2018-08" db="EMBL/GenBank/DDBJ databases">
        <title>Aphanomyces genome sequencing and annotation.</title>
        <authorList>
            <person name="Minardi D."/>
            <person name="Oidtmann B."/>
            <person name="Van Der Giezen M."/>
            <person name="Studholme D.J."/>
        </authorList>
    </citation>
    <scope>NUCLEOTIDE SEQUENCE [LARGE SCALE GENOMIC DNA]</scope>
    <source>
        <strain evidence="10 11">Kv</strain>
    </source>
</reference>
<dbReference type="Pfam" id="PF12352">
    <property type="entry name" value="V-SNARE_C"/>
    <property type="match status" value="1"/>
</dbReference>
<sequence length="276" mass="31187">MGIYIREAQFRRLVDRSTKLPHLVLRGAADDIGATHADLARSYCVLHLCNLKIPKMSKWDDLKREARVVERALEEKVSAFTTTAKKMERNARTHDEENPGDKTDQGLALEIERFLSTLTDIIDRMSRANDGSTTQEAVLQRYRELHFDFNTDFKRALSTMNEKLDAQKLFQRKEANPSVDSEADAFLKERGVLDASSSMANETLNVAQAVKEALLSQRESMGRSHSKGTTLSSSFASINHLVDQIKRKKVRHNAIVALVVAACVCFTLWWVVLSHL</sequence>
<evidence type="ECO:0000256" key="3">
    <source>
        <dbReference type="ARBA" id="ARBA00022448"/>
    </source>
</evidence>
<dbReference type="Proteomes" id="UP000265427">
    <property type="component" value="Unassembled WGS sequence"/>
</dbReference>
<evidence type="ECO:0000256" key="8">
    <source>
        <dbReference type="ARBA" id="ARBA00023136"/>
    </source>
</evidence>
<keyword evidence="5" id="KW-0653">Protein transport</keyword>
<evidence type="ECO:0000313" key="10">
    <source>
        <dbReference type="EMBL" id="RHY14466.1"/>
    </source>
</evidence>
<dbReference type="AlphaFoldDB" id="A0A397B888"/>
<evidence type="ECO:0008006" key="12">
    <source>
        <dbReference type="Google" id="ProtNLM"/>
    </source>
</evidence>
<comment type="subcellular location">
    <subcellularLocation>
        <location evidence="1">Golgi apparatus membrane</location>
        <topology evidence="1">Single-pass type IV membrane protein</topology>
    </subcellularLocation>
</comment>
<organism evidence="10 11">
    <name type="scientific">Aphanomyces astaci</name>
    <name type="common">Crayfish plague agent</name>
    <dbReference type="NCBI Taxonomy" id="112090"/>
    <lineage>
        <taxon>Eukaryota</taxon>
        <taxon>Sar</taxon>
        <taxon>Stramenopiles</taxon>
        <taxon>Oomycota</taxon>
        <taxon>Saprolegniomycetes</taxon>
        <taxon>Saprolegniales</taxon>
        <taxon>Verrucalvaceae</taxon>
        <taxon>Aphanomyces</taxon>
    </lineage>
</organism>
<dbReference type="GO" id="GO:0031201">
    <property type="term" value="C:SNARE complex"/>
    <property type="evidence" value="ECO:0007669"/>
    <property type="project" value="TreeGrafter"/>
</dbReference>
<dbReference type="PANTHER" id="PTHR21094:SF2">
    <property type="entry name" value="GOLGI SNAP RECEPTOR COMPLEX MEMBER 1"/>
    <property type="match status" value="1"/>
</dbReference>
<comment type="similarity">
    <text evidence="2">Belongs to the GOSR1 family.</text>
</comment>
<evidence type="ECO:0000256" key="2">
    <source>
        <dbReference type="ARBA" id="ARBA00008473"/>
    </source>
</evidence>
<dbReference type="GO" id="GO:0048219">
    <property type="term" value="P:inter-Golgi cisterna vesicle-mediated transport"/>
    <property type="evidence" value="ECO:0007669"/>
    <property type="project" value="TreeGrafter"/>
</dbReference>
<gene>
    <name evidence="10" type="ORF">DYB36_004806</name>
</gene>
<evidence type="ECO:0000313" key="11">
    <source>
        <dbReference type="Proteomes" id="UP000265427"/>
    </source>
</evidence>
<evidence type="ECO:0000256" key="7">
    <source>
        <dbReference type="ARBA" id="ARBA00023034"/>
    </source>
</evidence>
<dbReference type="GO" id="GO:0005484">
    <property type="term" value="F:SNAP receptor activity"/>
    <property type="evidence" value="ECO:0007669"/>
    <property type="project" value="TreeGrafter"/>
</dbReference>
<dbReference type="GO" id="GO:0006888">
    <property type="term" value="P:endoplasmic reticulum to Golgi vesicle-mediated transport"/>
    <property type="evidence" value="ECO:0007669"/>
    <property type="project" value="InterPro"/>
</dbReference>
<keyword evidence="7" id="KW-0333">Golgi apparatus</keyword>
<dbReference type="GO" id="GO:0015031">
    <property type="term" value="P:protein transport"/>
    <property type="evidence" value="ECO:0007669"/>
    <property type="project" value="UniProtKB-KW"/>
</dbReference>
<evidence type="ECO:0000256" key="9">
    <source>
        <dbReference type="SAM" id="Phobius"/>
    </source>
</evidence>
<dbReference type="PANTHER" id="PTHR21094">
    <property type="entry name" value="GOS-28 SNARE- RELATED"/>
    <property type="match status" value="1"/>
</dbReference>
<dbReference type="GO" id="GO:0000139">
    <property type="term" value="C:Golgi membrane"/>
    <property type="evidence" value="ECO:0007669"/>
    <property type="project" value="UniProtKB-SubCell"/>
</dbReference>
<name>A0A397B888_APHAT</name>
<proteinExistence type="inferred from homology"/>
<protein>
    <recommendedName>
        <fullName evidence="12">Vesicle transport v-SNARE N-terminal domain-containing protein</fullName>
    </recommendedName>
</protein>
<keyword evidence="8 9" id="KW-0472">Membrane</keyword>
<evidence type="ECO:0000256" key="6">
    <source>
        <dbReference type="ARBA" id="ARBA00022989"/>
    </source>
</evidence>
<dbReference type="VEuPathDB" id="FungiDB:H257_07592"/>